<dbReference type="GO" id="GO:0016787">
    <property type="term" value="F:hydrolase activity"/>
    <property type="evidence" value="ECO:0007669"/>
    <property type="project" value="UniProtKB-KW"/>
</dbReference>
<evidence type="ECO:0000259" key="4">
    <source>
        <dbReference type="PROSITE" id="PS51194"/>
    </source>
</evidence>
<dbReference type="EMBL" id="CYHE01000022">
    <property type="protein sequence ID" value="CUB00796.1"/>
    <property type="molecule type" value="Genomic_DNA"/>
</dbReference>
<dbReference type="InterPro" id="IPR000330">
    <property type="entry name" value="SNF2_N"/>
</dbReference>
<dbReference type="Pfam" id="PF00271">
    <property type="entry name" value="Helicase_C"/>
    <property type="match status" value="1"/>
</dbReference>
<dbReference type="PROSITE" id="PS51192">
    <property type="entry name" value="HELICASE_ATP_BIND_1"/>
    <property type="match status" value="1"/>
</dbReference>
<keyword evidence="5" id="KW-0067">ATP-binding</keyword>
<dbReference type="Pfam" id="PF00176">
    <property type="entry name" value="SNF2-rel_dom"/>
    <property type="match status" value="1"/>
</dbReference>
<keyword evidence="5" id="KW-0547">Nucleotide-binding</keyword>
<dbReference type="PANTHER" id="PTHR45629:SF7">
    <property type="entry name" value="DNA EXCISION REPAIR PROTEIN ERCC-6-RELATED"/>
    <property type="match status" value="1"/>
</dbReference>
<gene>
    <name evidence="5" type="ORF">Ga0061067_1224</name>
</gene>
<name>A0A0K6ICF9_9HYPH</name>
<organism evidence="5 6">
    <name type="scientific">Pannonibacter indicus</name>
    <dbReference type="NCBI Taxonomy" id="466044"/>
    <lineage>
        <taxon>Bacteria</taxon>
        <taxon>Pseudomonadati</taxon>
        <taxon>Pseudomonadota</taxon>
        <taxon>Alphaproteobacteria</taxon>
        <taxon>Hyphomicrobiales</taxon>
        <taxon>Stappiaceae</taxon>
        <taxon>Pannonibacter</taxon>
    </lineage>
</organism>
<dbReference type="InterPro" id="IPR038718">
    <property type="entry name" value="SNF2-like_sf"/>
</dbReference>
<dbReference type="PROSITE" id="PS51194">
    <property type="entry name" value="HELICASE_CTER"/>
    <property type="match status" value="1"/>
</dbReference>
<reference evidence="6" key="1">
    <citation type="submission" date="2015-08" db="EMBL/GenBank/DDBJ databases">
        <authorList>
            <person name="Varghese N."/>
        </authorList>
    </citation>
    <scope>NUCLEOTIDE SEQUENCE [LARGE SCALE GENOMIC DNA]</scope>
    <source>
        <strain evidence="6">DSM 23407</strain>
    </source>
</reference>
<dbReference type="CDD" id="cd17919">
    <property type="entry name" value="DEXHc_Snf"/>
    <property type="match status" value="1"/>
</dbReference>
<evidence type="ECO:0000256" key="2">
    <source>
        <dbReference type="SAM" id="MobiDB-lite"/>
    </source>
</evidence>
<dbReference type="InterPro" id="IPR001650">
    <property type="entry name" value="Helicase_C-like"/>
</dbReference>
<dbReference type="OrthoDB" id="9814088at2"/>
<evidence type="ECO:0000256" key="1">
    <source>
        <dbReference type="ARBA" id="ARBA00022801"/>
    </source>
</evidence>
<protein>
    <submittedName>
        <fullName evidence="5">Helicase conserved C-terminal domain/SNF2 family N-terminal domain</fullName>
    </submittedName>
</protein>
<accession>A0A0K6ICF9</accession>
<evidence type="ECO:0000313" key="6">
    <source>
        <dbReference type="Proteomes" id="UP000183900"/>
    </source>
</evidence>
<dbReference type="GO" id="GO:0004386">
    <property type="term" value="F:helicase activity"/>
    <property type="evidence" value="ECO:0007669"/>
    <property type="project" value="UniProtKB-KW"/>
</dbReference>
<sequence length="1032" mass="114229">MKFKYSFDDREVVVSAEPEAAGLLARLRGKGNTPDLQALKPEELDLAFALADLRALAATLRLELSVSSNEIRLPHRLVASLDSSTAAVLGLPRLTDLLLRTDAEGLLGSSGFKLRYEWFRQGQRVFPNRSGSILSMGGQHYRIPLWMMEALDVADGFQPGLGDAHDWEALARFRQALEPGVSMAHGEVSARSSMTDFLSGLEVRLADSFSISTSGTDDFEVVPFSRQRIRGDDGELEAGSVSEDQSELAGQELQRFQSQVRSRGALAAYRLSPGNYLVIDRAAAPALDVMARMQKADLSERRAFIQNPQRLISEAIERQLRESGKLDGLSDSGQQEAIEAAAGPLFIETAEFSERVTGIIAYQKPDQEITGSGTTWLPEEFVQILKEAIAPLGHKELTSLRDQVIEGIATGEKHVNFDAIELPARPETVALLNGKIAEKELAGSEDLEQLPPSKGAPLVLDTKDNFEDLKWQTGLKPRQSVISSTVPPAILTPLKEHQRASFEWQAEAWRAGLPGVLNADEQGLGKTLQTITFLAWLKDNMTQSQAMPRGPLLIVAPTSLLENWQMEVRNHMQEPGLGHVIRLFGSGISSQKKSGYSGKDTDDGIAKLDLSALHEAIEDNRAHRYWVLTTYTTLTNYQHSLGRIRFAATVFDEIQALKNPFSLRAKAARSVNTDFCIGLTGTPIENTTVDLWAIMDRIAPGALGTLKDFREQYADPTPESMRELYQRTFEPSGGKPALAIRRIKDMVARDLPEKTRRLHPRLMPTVQATAYDDAKLKLASGGLGAQLKMLHHIRSVSVHPNMGAVTDNTTFITESARLSAVMSILRSIAEKRERALVFIEHRQMQYRFVELVKTEFGLKHIDLINGDTPIQKRQAIVNRFQRHLEVDGGFDLLVLGPKAAGTGLTLTAATHVIHLSRWWNPAVEEQCNDRVHRLGQTRPVSVHLPMAIHPEYREQTFDCLLQSLMNRKRRLAAAALWPMGDTQSDISELQRLLSDGSTRQAGDAIAGSMHAMFERDGLPPPDMQPDGSIRLP</sequence>
<dbReference type="SMART" id="SM00487">
    <property type="entry name" value="DEXDc"/>
    <property type="match status" value="1"/>
</dbReference>
<dbReference type="CDD" id="cd18793">
    <property type="entry name" value="SF2_C_SNF"/>
    <property type="match status" value="1"/>
</dbReference>
<dbReference type="PANTHER" id="PTHR45629">
    <property type="entry name" value="SNF2/RAD54 FAMILY MEMBER"/>
    <property type="match status" value="1"/>
</dbReference>
<dbReference type="InterPro" id="IPR027417">
    <property type="entry name" value="P-loop_NTPase"/>
</dbReference>
<feature type="domain" description="Helicase C-terminal" evidence="4">
    <location>
        <begin position="820"/>
        <end position="972"/>
    </location>
</feature>
<dbReference type="SUPFAM" id="SSF52540">
    <property type="entry name" value="P-loop containing nucleoside triphosphate hydrolases"/>
    <property type="match status" value="2"/>
</dbReference>
<dbReference type="SMART" id="SM00490">
    <property type="entry name" value="HELICc"/>
    <property type="match status" value="1"/>
</dbReference>
<evidence type="ECO:0000259" key="3">
    <source>
        <dbReference type="PROSITE" id="PS51192"/>
    </source>
</evidence>
<dbReference type="AlphaFoldDB" id="A0A0K6ICF9"/>
<dbReference type="RefSeq" id="WP_055457128.1">
    <property type="nucleotide sequence ID" value="NZ_CYHE01000022.1"/>
</dbReference>
<evidence type="ECO:0000313" key="5">
    <source>
        <dbReference type="EMBL" id="CUB00796.1"/>
    </source>
</evidence>
<keyword evidence="5" id="KW-0347">Helicase</keyword>
<keyword evidence="1" id="KW-0378">Hydrolase</keyword>
<dbReference type="Proteomes" id="UP000183900">
    <property type="component" value="Unassembled WGS sequence"/>
</dbReference>
<feature type="domain" description="Helicase ATP-binding" evidence="3">
    <location>
        <begin position="507"/>
        <end position="701"/>
    </location>
</feature>
<dbReference type="GO" id="GO:0005524">
    <property type="term" value="F:ATP binding"/>
    <property type="evidence" value="ECO:0007669"/>
    <property type="project" value="InterPro"/>
</dbReference>
<keyword evidence="6" id="KW-1185">Reference proteome</keyword>
<dbReference type="InterPro" id="IPR050496">
    <property type="entry name" value="SNF2_RAD54_helicase_repair"/>
</dbReference>
<dbReference type="Gene3D" id="3.40.50.10810">
    <property type="entry name" value="Tandem AAA-ATPase domain"/>
    <property type="match status" value="1"/>
</dbReference>
<proteinExistence type="predicted"/>
<dbReference type="InterPro" id="IPR049730">
    <property type="entry name" value="SNF2/RAD54-like_C"/>
</dbReference>
<dbReference type="Gene3D" id="3.40.50.300">
    <property type="entry name" value="P-loop containing nucleotide triphosphate hydrolases"/>
    <property type="match status" value="1"/>
</dbReference>
<dbReference type="InterPro" id="IPR014001">
    <property type="entry name" value="Helicase_ATP-bd"/>
</dbReference>
<feature type="region of interest" description="Disordered" evidence="2">
    <location>
        <begin position="1013"/>
        <end position="1032"/>
    </location>
</feature>